<comment type="caution">
    <text evidence="2">The sequence shown here is derived from an EMBL/GenBank/DDBJ whole genome shotgun (WGS) entry which is preliminary data.</text>
</comment>
<evidence type="ECO:0000313" key="3">
    <source>
        <dbReference type="Proteomes" id="UP000050509"/>
    </source>
</evidence>
<gene>
    <name evidence="2" type="ORF">SE17_12060</name>
</gene>
<feature type="transmembrane region" description="Helical" evidence="1">
    <location>
        <begin position="109"/>
        <end position="129"/>
    </location>
</feature>
<reference evidence="2 3" key="1">
    <citation type="submission" date="2015-09" db="EMBL/GenBank/DDBJ databases">
        <title>Draft genome sequence of Kouleothrix aurantiaca JCM 19913.</title>
        <authorList>
            <person name="Hemp J."/>
        </authorList>
    </citation>
    <scope>NUCLEOTIDE SEQUENCE [LARGE SCALE GENOMIC DNA]</scope>
    <source>
        <strain evidence="2 3">COM-B</strain>
    </source>
</reference>
<keyword evidence="1" id="KW-0472">Membrane</keyword>
<sequence length="203" mass="22318">MTILCCTAIAWLASPAGHLLVLLPFLLLGPGYLIEGFLRPFSHPTPFLRPSIWIGLSLSVIALLYEWATALSFALTLPVLVLLALTCGLGCVARLWLGKAGQTEVRAYIGGWELALAAVLAFTAWTRVYEVRDLALPNWVDSVHHALLIRVVAERGLAPLDLRPYLPIVELPYHWGYHVFVATLMRLAQAEIPAAMLWSGQAL</sequence>
<feature type="transmembrane region" description="Helical" evidence="1">
    <location>
        <begin position="47"/>
        <end position="65"/>
    </location>
</feature>
<dbReference type="EMBL" id="LJCR01000364">
    <property type="protein sequence ID" value="KPV53014.1"/>
    <property type="molecule type" value="Genomic_DNA"/>
</dbReference>
<evidence type="ECO:0000313" key="2">
    <source>
        <dbReference type="EMBL" id="KPV53014.1"/>
    </source>
</evidence>
<feature type="non-terminal residue" evidence="2">
    <location>
        <position position="203"/>
    </location>
</feature>
<protein>
    <submittedName>
        <fullName evidence="2">Uncharacterized protein</fullName>
    </submittedName>
</protein>
<proteinExistence type="predicted"/>
<keyword evidence="3" id="KW-1185">Reference proteome</keyword>
<accession>A0A0P9HE72</accession>
<feature type="transmembrane region" description="Helical" evidence="1">
    <location>
        <begin position="77"/>
        <end position="97"/>
    </location>
</feature>
<name>A0A0P9HE72_9CHLR</name>
<dbReference type="AlphaFoldDB" id="A0A0P9HE72"/>
<organism evidence="2 3">
    <name type="scientific">Kouleothrix aurantiaca</name>
    <dbReference type="NCBI Taxonomy" id="186479"/>
    <lineage>
        <taxon>Bacteria</taxon>
        <taxon>Bacillati</taxon>
        <taxon>Chloroflexota</taxon>
        <taxon>Chloroflexia</taxon>
        <taxon>Chloroflexales</taxon>
        <taxon>Roseiflexineae</taxon>
        <taxon>Roseiflexaceae</taxon>
        <taxon>Kouleothrix</taxon>
    </lineage>
</organism>
<evidence type="ECO:0000256" key="1">
    <source>
        <dbReference type="SAM" id="Phobius"/>
    </source>
</evidence>
<keyword evidence="1" id="KW-1133">Transmembrane helix</keyword>
<dbReference type="PATRIC" id="fig|186479.3.peg.7538"/>
<keyword evidence="1" id="KW-0812">Transmembrane</keyword>
<dbReference type="Proteomes" id="UP000050509">
    <property type="component" value="Unassembled WGS sequence"/>
</dbReference>